<gene>
    <name evidence="1" type="ORF">Lery_1977</name>
</gene>
<organism evidence="1 2">
    <name type="scientific">Legionella erythra</name>
    <dbReference type="NCBI Taxonomy" id="448"/>
    <lineage>
        <taxon>Bacteria</taxon>
        <taxon>Pseudomonadati</taxon>
        <taxon>Pseudomonadota</taxon>
        <taxon>Gammaproteobacteria</taxon>
        <taxon>Legionellales</taxon>
        <taxon>Legionellaceae</taxon>
        <taxon>Legionella</taxon>
    </lineage>
</organism>
<sequence>MNQPQVLFLADTTHPAGAVQDHIAAVTSSKKLHWHILNPLVCKTIDKLDLSVFDAIGIHYSIKPYTHYYLSASLKKRLMDYQGTKFLFLQDEYQKVNEVQEYLYRLQFNLLFTLVNQSVIDIAYPDPRLKSLKKTTVLTGYVQEAMKTYQSPDIAERPLDVSYRARRCDYWLGSLAYEKQWIAEQFCQRVAGSRLRLDISLEESNRVYGEAWLTLLKNSKAVLGTESGASIWDFDGRVIKKTNHYLQKNKQASFSELYEQVLKPYDGKILYNAISPRVFEAAATRTAMIMFPGYYSGVCEADKHYIVLEKDFSNLDEVLARLRDTAFLQGMVDKTFDDLILSDKYSQHVFSNLIADELLMQIEHPRQGRLDVVQQQFEKLSKHHWLNAVRRSTTELTFILMNFFKLLADNKHSLPERFKLLFKGAHRYLTYLKSRLIKQSG</sequence>
<dbReference type="Proteomes" id="UP000054773">
    <property type="component" value="Unassembled WGS sequence"/>
</dbReference>
<evidence type="ECO:0000313" key="1">
    <source>
        <dbReference type="EMBL" id="KTC95682.1"/>
    </source>
</evidence>
<accession>A0A0W0TJB0</accession>
<keyword evidence="2" id="KW-1185">Reference proteome</keyword>
<name>A0A0W0TJB0_LEGER</name>
<evidence type="ECO:0000313" key="2">
    <source>
        <dbReference type="Proteomes" id="UP000054773"/>
    </source>
</evidence>
<dbReference type="RefSeq" id="WP_058527122.1">
    <property type="nucleotide sequence ID" value="NZ_CAAAHY010000014.1"/>
</dbReference>
<dbReference type="AlphaFoldDB" id="A0A0W0TJB0"/>
<comment type="caution">
    <text evidence="1">The sequence shown here is derived from an EMBL/GenBank/DDBJ whole genome shotgun (WGS) entry which is preliminary data.</text>
</comment>
<dbReference type="EMBL" id="LNYA01000032">
    <property type="protein sequence ID" value="KTC95682.1"/>
    <property type="molecule type" value="Genomic_DNA"/>
</dbReference>
<protein>
    <submittedName>
        <fullName evidence="1">Uncharacterized protein</fullName>
    </submittedName>
</protein>
<dbReference type="OrthoDB" id="8641800at2"/>
<dbReference type="PATRIC" id="fig|448.7.peg.2074"/>
<reference evidence="1 2" key="1">
    <citation type="submission" date="2015-11" db="EMBL/GenBank/DDBJ databases">
        <title>Genomic analysis of 38 Legionella species identifies large and diverse effector repertoires.</title>
        <authorList>
            <person name="Burstein D."/>
            <person name="Amaro F."/>
            <person name="Zusman T."/>
            <person name="Lifshitz Z."/>
            <person name="Cohen O."/>
            <person name="Gilbert J.A."/>
            <person name="Pupko T."/>
            <person name="Shuman H.A."/>
            <person name="Segal G."/>
        </authorList>
    </citation>
    <scope>NUCLEOTIDE SEQUENCE [LARGE SCALE GENOMIC DNA]</scope>
    <source>
        <strain evidence="1 2">SE-32A-C8</strain>
    </source>
</reference>
<proteinExistence type="predicted"/>
<dbReference type="STRING" id="448.Lery_1977"/>